<dbReference type="AlphaFoldDB" id="X0TJZ2"/>
<dbReference type="GO" id="GO:0008483">
    <property type="term" value="F:transaminase activity"/>
    <property type="evidence" value="ECO:0007669"/>
    <property type="project" value="TreeGrafter"/>
</dbReference>
<name>X0TJZ2_9ZZZZ</name>
<dbReference type="EMBL" id="BARS01018356">
    <property type="protein sequence ID" value="GAF93554.1"/>
    <property type="molecule type" value="Genomic_DNA"/>
</dbReference>
<organism evidence="1">
    <name type="scientific">marine sediment metagenome</name>
    <dbReference type="NCBI Taxonomy" id="412755"/>
    <lineage>
        <taxon>unclassified sequences</taxon>
        <taxon>metagenomes</taxon>
        <taxon>ecological metagenomes</taxon>
    </lineage>
</organism>
<sequence>MTSTISKTIPLSVPTIKNNEWKYVKECLDTGWVSSAGPFVDRFEQNICALTGAGYAVACINGTAALHTALQIVGVQPEDEVIVPTVTFIAPVNTIRYIGAYPVFMDCDDFYNLDVLKAKEFIERETIFKDGHSYNRKTGRCVRAIVPVHVFGNAVDLQNLIPICNEHNIKVVEDASESLGTYYNTGTLEG</sequence>
<accession>X0TJZ2</accession>
<dbReference type="PANTHER" id="PTHR30244:SF30">
    <property type="entry name" value="BLR5990 PROTEIN"/>
    <property type="match status" value="1"/>
</dbReference>
<dbReference type="Gene3D" id="3.40.640.10">
    <property type="entry name" value="Type I PLP-dependent aspartate aminotransferase-like (Major domain)"/>
    <property type="match status" value="1"/>
</dbReference>
<dbReference type="InterPro" id="IPR015424">
    <property type="entry name" value="PyrdxlP-dep_Trfase"/>
</dbReference>
<dbReference type="InterPro" id="IPR015421">
    <property type="entry name" value="PyrdxlP-dep_Trfase_major"/>
</dbReference>
<dbReference type="PANTHER" id="PTHR30244">
    <property type="entry name" value="TRANSAMINASE"/>
    <property type="match status" value="1"/>
</dbReference>
<proteinExistence type="predicted"/>
<reference evidence="1" key="1">
    <citation type="journal article" date="2014" name="Front. Microbiol.">
        <title>High frequency of phylogenetically diverse reductive dehalogenase-homologous genes in deep subseafloor sedimentary metagenomes.</title>
        <authorList>
            <person name="Kawai M."/>
            <person name="Futagami T."/>
            <person name="Toyoda A."/>
            <person name="Takaki Y."/>
            <person name="Nishi S."/>
            <person name="Hori S."/>
            <person name="Arai W."/>
            <person name="Tsubouchi T."/>
            <person name="Morono Y."/>
            <person name="Uchiyama I."/>
            <person name="Ito T."/>
            <person name="Fujiyama A."/>
            <person name="Inagaki F."/>
            <person name="Takami H."/>
        </authorList>
    </citation>
    <scope>NUCLEOTIDE SEQUENCE</scope>
    <source>
        <strain evidence="1">Expedition CK06-06</strain>
    </source>
</reference>
<evidence type="ECO:0008006" key="2">
    <source>
        <dbReference type="Google" id="ProtNLM"/>
    </source>
</evidence>
<feature type="non-terminal residue" evidence="1">
    <location>
        <position position="190"/>
    </location>
</feature>
<dbReference type="InterPro" id="IPR000653">
    <property type="entry name" value="DegT/StrS_aminotransferase"/>
</dbReference>
<dbReference type="GO" id="GO:0000271">
    <property type="term" value="P:polysaccharide biosynthetic process"/>
    <property type="evidence" value="ECO:0007669"/>
    <property type="project" value="TreeGrafter"/>
</dbReference>
<dbReference type="SUPFAM" id="SSF53383">
    <property type="entry name" value="PLP-dependent transferases"/>
    <property type="match status" value="1"/>
</dbReference>
<gene>
    <name evidence="1" type="ORF">S01H1_29872</name>
</gene>
<protein>
    <recommendedName>
        <fullName evidence="2">Aminotransferase DegT</fullName>
    </recommendedName>
</protein>
<comment type="caution">
    <text evidence="1">The sequence shown here is derived from an EMBL/GenBank/DDBJ whole genome shotgun (WGS) entry which is preliminary data.</text>
</comment>
<dbReference type="GO" id="GO:0030170">
    <property type="term" value="F:pyridoxal phosphate binding"/>
    <property type="evidence" value="ECO:0007669"/>
    <property type="project" value="TreeGrafter"/>
</dbReference>
<evidence type="ECO:0000313" key="1">
    <source>
        <dbReference type="EMBL" id="GAF93554.1"/>
    </source>
</evidence>
<dbReference type="Pfam" id="PF01041">
    <property type="entry name" value="DegT_DnrJ_EryC1"/>
    <property type="match status" value="1"/>
</dbReference>